<dbReference type="KEGG" id="pif:PITG_14126"/>
<keyword evidence="3" id="KW-1185">Reference proteome</keyword>
<dbReference type="AlphaFoldDB" id="D0NNP4"/>
<dbReference type="InParanoid" id="D0NNP4"/>
<feature type="region of interest" description="Disordered" evidence="1">
    <location>
        <begin position="535"/>
        <end position="566"/>
    </location>
</feature>
<proteinExistence type="predicted"/>
<dbReference type="STRING" id="403677.D0NNP4"/>
<gene>
    <name evidence="2" type="ORF">PITG_14126</name>
</gene>
<feature type="compositionally biased region" description="Low complexity" evidence="1">
    <location>
        <begin position="11"/>
        <end position="36"/>
    </location>
</feature>
<accession>D0NNP4</accession>
<evidence type="ECO:0000313" key="2">
    <source>
        <dbReference type="EMBL" id="EEY62215.1"/>
    </source>
</evidence>
<dbReference type="RefSeq" id="XP_002899246.1">
    <property type="nucleotide sequence ID" value="XM_002899200.1"/>
</dbReference>
<feature type="region of interest" description="Disordered" evidence="1">
    <location>
        <begin position="333"/>
        <end position="353"/>
    </location>
</feature>
<dbReference type="EMBL" id="DS028149">
    <property type="protein sequence ID" value="EEY62215.1"/>
    <property type="molecule type" value="Genomic_DNA"/>
</dbReference>
<evidence type="ECO:0000256" key="1">
    <source>
        <dbReference type="SAM" id="MobiDB-lite"/>
    </source>
</evidence>
<feature type="region of interest" description="Disordered" evidence="1">
    <location>
        <begin position="1"/>
        <end position="144"/>
    </location>
</feature>
<evidence type="ECO:0000313" key="3">
    <source>
        <dbReference type="Proteomes" id="UP000006643"/>
    </source>
</evidence>
<reference evidence="3" key="1">
    <citation type="journal article" date="2009" name="Nature">
        <title>Genome sequence and analysis of the Irish potato famine pathogen Phytophthora infestans.</title>
        <authorList>
            <consortium name="The Broad Institute Genome Sequencing Platform"/>
            <person name="Haas B.J."/>
            <person name="Kamoun S."/>
            <person name="Zody M.C."/>
            <person name="Jiang R.H."/>
            <person name="Handsaker R.E."/>
            <person name="Cano L.M."/>
            <person name="Grabherr M."/>
            <person name="Kodira C.D."/>
            <person name="Raffaele S."/>
            <person name="Torto-Alalibo T."/>
            <person name="Bozkurt T.O."/>
            <person name="Ah-Fong A.M."/>
            <person name="Alvarado L."/>
            <person name="Anderson V.L."/>
            <person name="Armstrong M.R."/>
            <person name="Avrova A."/>
            <person name="Baxter L."/>
            <person name="Beynon J."/>
            <person name="Boevink P.C."/>
            <person name="Bollmann S.R."/>
            <person name="Bos J.I."/>
            <person name="Bulone V."/>
            <person name="Cai G."/>
            <person name="Cakir C."/>
            <person name="Carrington J.C."/>
            <person name="Chawner M."/>
            <person name="Conti L."/>
            <person name="Costanzo S."/>
            <person name="Ewan R."/>
            <person name="Fahlgren N."/>
            <person name="Fischbach M.A."/>
            <person name="Fugelstad J."/>
            <person name="Gilroy E.M."/>
            <person name="Gnerre S."/>
            <person name="Green P.J."/>
            <person name="Grenville-Briggs L.J."/>
            <person name="Griffith J."/>
            <person name="Grunwald N.J."/>
            <person name="Horn K."/>
            <person name="Horner N.R."/>
            <person name="Hu C.H."/>
            <person name="Huitema E."/>
            <person name="Jeong D.H."/>
            <person name="Jones A.M."/>
            <person name="Jones J.D."/>
            <person name="Jones R.W."/>
            <person name="Karlsson E.K."/>
            <person name="Kunjeti S.G."/>
            <person name="Lamour K."/>
            <person name="Liu Z."/>
            <person name="Ma L."/>
            <person name="Maclean D."/>
            <person name="Chibucos M.C."/>
            <person name="McDonald H."/>
            <person name="McWalters J."/>
            <person name="Meijer H.J."/>
            <person name="Morgan W."/>
            <person name="Morris P.F."/>
            <person name="Munro C.A."/>
            <person name="O'Neill K."/>
            <person name="Ospina-Giraldo M."/>
            <person name="Pinzon A."/>
            <person name="Pritchard L."/>
            <person name="Ramsahoye B."/>
            <person name="Ren Q."/>
            <person name="Restrepo S."/>
            <person name="Roy S."/>
            <person name="Sadanandom A."/>
            <person name="Savidor A."/>
            <person name="Schornack S."/>
            <person name="Schwartz D.C."/>
            <person name="Schumann U.D."/>
            <person name="Schwessinger B."/>
            <person name="Seyer L."/>
            <person name="Sharpe T."/>
            <person name="Silvar C."/>
            <person name="Song J."/>
            <person name="Studholme D.J."/>
            <person name="Sykes S."/>
            <person name="Thines M."/>
            <person name="van de Vondervoort P.J."/>
            <person name="Phuntumart V."/>
            <person name="Wawra S."/>
            <person name="Weide R."/>
            <person name="Win J."/>
            <person name="Young C."/>
            <person name="Zhou S."/>
            <person name="Fry W."/>
            <person name="Meyers B.C."/>
            <person name="van West P."/>
            <person name="Ristaino J."/>
            <person name="Govers F."/>
            <person name="Birch P.R."/>
            <person name="Whisson S.C."/>
            <person name="Judelson H.S."/>
            <person name="Nusbaum C."/>
        </authorList>
    </citation>
    <scope>NUCLEOTIDE SEQUENCE [LARGE SCALE GENOMIC DNA]</scope>
    <source>
        <strain evidence="3">T30-4</strain>
    </source>
</reference>
<name>D0NNP4_PHYIT</name>
<dbReference type="GeneID" id="9468333"/>
<organism evidence="2 3">
    <name type="scientific">Phytophthora infestans (strain T30-4)</name>
    <name type="common">Potato late blight agent</name>
    <dbReference type="NCBI Taxonomy" id="403677"/>
    <lineage>
        <taxon>Eukaryota</taxon>
        <taxon>Sar</taxon>
        <taxon>Stramenopiles</taxon>
        <taxon>Oomycota</taxon>
        <taxon>Peronosporomycetes</taxon>
        <taxon>Peronosporales</taxon>
        <taxon>Peronosporaceae</taxon>
        <taxon>Phytophthora</taxon>
    </lineage>
</organism>
<dbReference type="eggNOG" id="ENOG502RG04">
    <property type="taxonomic scope" value="Eukaryota"/>
</dbReference>
<feature type="compositionally biased region" description="Acidic residues" evidence="1">
    <location>
        <begin position="75"/>
        <end position="86"/>
    </location>
</feature>
<sequence length="566" mass="60169">MAKRAARAARRSSTPTSSTTPTSATTRRSSTTPVAPRKTRQPRARIRLNTGDGNGGNDEVAVSSSVTIAPAGDDGSGDSSDDDAEDDASRAGGQRSDGNGGAENGNNSNRGGGGRDATSPSASTSTQQPIVVQAPPSSDQPRRHKMKRLHIEDFSGKSSESVEAWLATIPQEVERQAGLGGDSWTAEELYYGATAHLKDAASKWSITLTEHMQPENRNLIYLVRKMRKKYGSRDNMFRIQQRLAARVQQPGERLSDYAASLTNIGFGKRIPAESYVETFINGINNETTATQVRAYEPQTLDEAVQFAEDKCGEYGEGFKVTDWRVAKRRYRENREYGEEGDASPSKKKSTNEAAEQLDWRQLGLGFGGEEPPSFDTNGKAVSGLAKTAKKDPLSLAALQALMLVSAGLGKDSAKATSGNLKAAQARKIIEAENNSATGNQQPGNDAAAGTRWQGQNRNGNTGGGSSFNGGGRGGGGRGFGGFGGGRGRGGRTDLENYGPQDTRLILQRKAESACNYGGEVGHWWRECHKRLADEETAKRHQTVPAVTSDPGASGAAVAATTAAPEN</sequence>
<feature type="compositionally biased region" description="Low complexity" evidence="1">
    <location>
        <begin position="551"/>
        <end position="566"/>
    </location>
</feature>
<dbReference type="OrthoDB" id="128965at2759"/>
<dbReference type="VEuPathDB" id="FungiDB:PITG_14126"/>
<feature type="region of interest" description="Disordered" evidence="1">
    <location>
        <begin position="432"/>
        <end position="499"/>
    </location>
</feature>
<dbReference type="Proteomes" id="UP000006643">
    <property type="component" value="Unassembled WGS sequence"/>
</dbReference>
<feature type="compositionally biased region" description="Gly residues" evidence="1">
    <location>
        <begin position="460"/>
        <end position="487"/>
    </location>
</feature>
<feature type="compositionally biased region" description="Basic residues" evidence="1">
    <location>
        <begin position="37"/>
        <end position="46"/>
    </location>
</feature>
<feature type="compositionally biased region" description="Basic residues" evidence="1">
    <location>
        <begin position="1"/>
        <end position="10"/>
    </location>
</feature>
<feature type="compositionally biased region" description="Low complexity" evidence="1">
    <location>
        <begin position="116"/>
        <end position="129"/>
    </location>
</feature>
<feature type="compositionally biased region" description="Polar residues" evidence="1">
    <location>
        <begin position="432"/>
        <end position="443"/>
    </location>
</feature>
<dbReference type="HOGENOM" id="CLU_481904_0_0_1"/>
<dbReference type="OMA" id="NHERYMA"/>
<protein>
    <submittedName>
        <fullName evidence="2">Potential polyprotein</fullName>
    </submittedName>
</protein>